<feature type="transmembrane region" description="Helical" evidence="1">
    <location>
        <begin position="18"/>
        <end position="38"/>
    </location>
</feature>
<keyword evidence="3" id="KW-1185">Reference proteome</keyword>
<name>A0A552UXC2_9FLAO</name>
<evidence type="ECO:0000313" key="2">
    <source>
        <dbReference type="EMBL" id="TRW22857.1"/>
    </source>
</evidence>
<dbReference type="AlphaFoldDB" id="A0A552UXC2"/>
<keyword evidence="1" id="KW-1133">Transmembrane helix</keyword>
<keyword evidence="1" id="KW-0812">Transmembrane</keyword>
<dbReference type="EMBL" id="VJVZ01000011">
    <property type="protein sequence ID" value="TRW22857.1"/>
    <property type="molecule type" value="Genomic_DNA"/>
</dbReference>
<feature type="transmembrane region" description="Helical" evidence="1">
    <location>
        <begin position="50"/>
        <end position="74"/>
    </location>
</feature>
<dbReference type="RefSeq" id="WP_143374521.1">
    <property type="nucleotide sequence ID" value="NZ_VJVZ01000011.1"/>
</dbReference>
<dbReference type="OrthoDB" id="1200950at2"/>
<proteinExistence type="predicted"/>
<sequence>MGSTVIIGKSHFVLRDRLLSVLCLLAGAVCLVIIYRYFYYNELLLNKLIYVQAAVCMLPVVLYLSVLLAVENLIYLNAVTNRYKAVVKLGPLHTGKWKQLPETEYVSVFYQRYESENIRSTGNKLFYDVNLWPAAGAPLTIAQYSSKREALDVARQIAVALNTGLLDATKADAVWLIHCPVVATAYSHLYTP</sequence>
<dbReference type="Proteomes" id="UP000320643">
    <property type="component" value="Unassembled WGS sequence"/>
</dbReference>
<evidence type="ECO:0000313" key="3">
    <source>
        <dbReference type="Proteomes" id="UP000320643"/>
    </source>
</evidence>
<keyword evidence="1" id="KW-0472">Membrane</keyword>
<evidence type="ECO:0008006" key="4">
    <source>
        <dbReference type="Google" id="ProtNLM"/>
    </source>
</evidence>
<reference evidence="2 3" key="1">
    <citation type="submission" date="2019-07" db="EMBL/GenBank/DDBJ databases">
        <title>Flavobacterium sp. nov., isolated from glacier ice.</title>
        <authorList>
            <person name="Liu Q."/>
            <person name="Xin Y.-H."/>
        </authorList>
    </citation>
    <scope>NUCLEOTIDE SEQUENCE [LARGE SCALE GENOMIC DNA]</scope>
    <source>
        <strain evidence="2 3">ZT4R6</strain>
    </source>
</reference>
<protein>
    <recommendedName>
        <fullName evidence="4">Transmembrane protein</fullName>
    </recommendedName>
</protein>
<organism evidence="2 3">
    <name type="scientific">Flavobacterium zepuense</name>
    <dbReference type="NCBI Taxonomy" id="2593302"/>
    <lineage>
        <taxon>Bacteria</taxon>
        <taxon>Pseudomonadati</taxon>
        <taxon>Bacteroidota</taxon>
        <taxon>Flavobacteriia</taxon>
        <taxon>Flavobacteriales</taxon>
        <taxon>Flavobacteriaceae</taxon>
        <taxon>Flavobacterium</taxon>
    </lineage>
</organism>
<comment type="caution">
    <text evidence="2">The sequence shown here is derived from an EMBL/GenBank/DDBJ whole genome shotgun (WGS) entry which is preliminary data.</text>
</comment>
<gene>
    <name evidence="2" type="ORF">FMM05_16520</name>
</gene>
<evidence type="ECO:0000256" key="1">
    <source>
        <dbReference type="SAM" id="Phobius"/>
    </source>
</evidence>
<accession>A0A552UXC2</accession>